<dbReference type="CDD" id="cd17321">
    <property type="entry name" value="MFS_MMR_MDR_like"/>
    <property type="match status" value="1"/>
</dbReference>
<evidence type="ECO:0000256" key="2">
    <source>
        <dbReference type="ARBA" id="ARBA00022448"/>
    </source>
</evidence>
<evidence type="ECO:0000259" key="8">
    <source>
        <dbReference type="PROSITE" id="PS50850"/>
    </source>
</evidence>
<dbReference type="AlphaFoldDB" id="A0A2S5KSR9"/>
<evidence type="ECO:0000256" key="1">
    <source>
        <dbReference type="ARBA" id="ARBA00004651"/>
    </source>
</evidence>
<accession>A0A2S5KSR9</accession>
<dbReference type="PANTHER" id="PTHR42718">
    <property type="entry name" value="MAJOR FACILITATOR SUPERFAMILY MULTIDRUG TRANSPORTER MFSC"/>
    <property type="match status" value="1"/>
</dbReference>
<dbReference type="Proteomes" id="UP000238196">
    <property type="component" value="Unassembled WGS sequence"/>
</dbReference>
<feature type="transmembrane region" description="Helical" evidence="7">
    <location>
        <begin position="445"/>
        <end position="464"/>
    </location>
</feature>
<feature type="transmembrane region" description="Helical" evidence="7">
    <location>
        <begin position="290"/>
        <end position="313"/>
    </location>
</feature>
<dbReference type="PANTHER" id="PTHR42718:SF46">
    <property type="entry name" value="BLR6921 PROTEIN"/>
    <property type="match status" value="1"/>
</dbReference>
<feature type="domain" description="Major facilitator superfamily (MFS) profile" evidence="8">
    <location>
        <begin position="37"/>
        <end position="467"/>
    </location>
</feature>
<dbReference type="PROSITE" id="PS50850">
    <property type="entry name" value="MFS"/>
    <property type="match status" value="1"/>
</dbReference>
<feature type="transmembrane region" description="Helical" evidence="7">
    <location>
        <begin position="250"/>
        <end position="269"/>
    </location>
</feature>
<dbReference type="OrthoDB" id="5287838at2"/>
<dbReference type="Gene3D" id="1.20.1720.10">
    <property type="entry name" value="Multidrug resistance protein D"/>
    <property type="match status" value="1"/>
</dbReference>
<evidence type="ECO:0000313" key="9">
    <source>
        <dbReference type="EMBL" id="PPC77722.1"/>
    </source>
</evidence>
<feature type="transmembrane region" description="Helical" evidence="7">
    <location>
        <begin position="224"/>
        <end position="244"/>
    </location>
</feature>
<feature type="transmembrane region" description="Helical" evidence="7">
    <location>
        <begin position="162"/>
        <end position="185"/>
    </location>
</feature>
<dbReference type="Gene3D" id="1.20.1250.20">
    <property type="entry name" value="MFS general substrate transporter like domains"/>
    <property type="match status" value="1"/>
</dbReference>
<feature type="transmembrane region" description="Helical" evidence="7">
    <location>
        <begin position="378"/>
        <end position="395"/>
    </location>
</feature>
<proteinExistence type="predicted"/>
<feature type="transmembrane region" description="Helical" evidence="7">
    <location>
        <begin position="354"/>
        <end position="372"/>
    </location>
</feature>
<feature type="transmembrane region" description="Helical" evidence="7">
    <location>
        <begin position="319"/>
        <end position="342"/>
    </location>
</feature>
<dbReference type="GO" id="GO:0022857">
    <property type="term" value="F:transmembrane transporter activity"/>
    <property type="evidence" value="ECO:0007669"/>
    <property type="project" value="InterPro"/>
</dbReference>
<dbReference type="GO" id="GO:0005886">
    <property type="term" value="C:plasma membrane"/>
    <property type="evidence" value="ECO:0007669"/>
    <property type="project" value="UniProtKB-SubCell"/>
</dbReference>
<keyword evidence="4 7" id="KW-0812">Transmembrane</keyword>
<dbReference type="SUPFAM" id="SSF103473">
    <property type="entry name" value="MFS general substrate transporter"/>
    <property type="match status" value="1"/>
</dbReference>
<evidence type="ECO:0000256" key="6">
    <source>
        <dbReference type="ARBA" id="ARBA00023136"/>
    </source>
</evidence>
<evidence type="ECO:0000256" key="7">
    <source>
        <dbReference type="SAM" id="Phobius"/>
    </source>
</evidence>
<dbReference type="InterPro" id="IPR020846">
    <property type="entry name" value="MFS_dom"/>
</dbReference>
<name>A0A2S5KSR9_9PROT</name>
<comment type="caution">
    <text evidence="9">The sequence shown here is derived from an EMBL/GenBank/DDBJ whole genome shotgun (WGS) entry which is preliminary data.</text>
</comment>
<feature type="transmembrane region" description="Helical" evidence="7">
    <location>
        <begin position="102"/>
        <end position="122"/>
    </location>
</feature>
<feature type="transmembrane region" description="Helical" evidence="7">
    <location>
        <begin position="128"/>
        <end position="150"/>
    </location>
</feature>
<sequence>MAVAMAAHACTLSTQYKERPLSASPSASISSPIAWRAVLSVLLSVFLVVMDVSIANVALPSLSHELQVSAASSVWIVSIYQVAAAASLLPFAALGGHFSNRIVYISGLAMFLLCSLLCALAQDFTTLVIARFAQGLGASAVMAVNAAMLAQLFPLQRLGQGIGWNALTVGIAFAAGPLVSATLLTFADWRWLFLINLPLGGIALVGCLRYLPTSSSLPGSFRPLASLLCFLLFLCGGLAVVLYSQGQHNMYLSLSAAIALLTALSLWWVERGQSTPVVPVDLLKNPMFRLSNLTALFAFTTQASIFVALPFYFTHLMQMSALHTGAMMTPWSAAVALMAPLVGRAADRWHPGPMGAVGFTLIALGITLFLLWHDSSSLILVYMVICGVGFSLFQSPNQRAILTSAPSQRRSAASGMVACVRLIGQCLGAGLTALCLLAGDQQGPVYALSLAIVLALLAALCSGLRWRIRATDPIATR</sequence>
<dbReference type="InterPro" id="IPR036259">
    <property type="entry name" value="MFS_trans_sf"/>
</dbReference>
<evidence type="ECO:0000256" key="4">
    <source>
        <dbReference type="ARBA" id="ARBA00022692"/>
    </source>
</evidence>
<protein>
    <submittedName>
        <fullName evidence="9">MFS transporter</fullName>
    </submittedName>
</protein>
<feature type="transmembrane region" description="Helical" evidence="7">
    <location>
        <begin position="74"/>
        <end position="95"/>
    </location>
</feature>
<keyword evidence="6 7" id="KW-0472">Membrane</keyword>
<dbReference type="EMBL" id="PRLP01000026">
    <property type="protein sequence ID" value="PPC77722.1"/>
    <property type="molecule type" value="Genomic_DNA"/>
</dbReference>
<keyword evidence="3" id="KW-1003">Cell membrane</keyword>
<reference evidence="9 10" key="1">
    <citation type="submission" date="2018-02" db="EMBL/GenBank/DDBJ databases">
        <title>novel marine gammaproteobacteria from coastal saline agro ecosystem.</title>
        <authorList>
            <person name="Krishnan R."/>
            <person name="Ramesh Kumar N."/>
        </authorList>
    </citation>
    <scope>NUCLEOTIDE SEQUENCE [LARGE SCALE GENOMIC DNA]</scope>
    <source>
        <strain evidence="9 10">228</strain>
    </source>
</reference>
<gene>
    <name evidence="9" type="ORF">C4K68_08610</name>
</gene>
<dbReference type="InterPro" id="IPR011701">
    <property type="entry name" value="MFS"/>
</dbReference>
<evidence type="ECO:0000256" key="5">
    <source>
        <dbReference type="ARBA" id="ARBA00022989"/>
    </source>
</evidence>
<organism evidence="9 10">
    <name type="scientific">Proteobacteria bacterium 228</name>
    <dbReference type="NCBI Taxonomy" id="2083153"/>
    <lineage>
        <taxon>Bacteria</taxon>
        <taxon>Pseudomonadati</taxon>
        <taxon>Pseudomonadota</taxon>
    </lineage>
</organism>
<feature type="transmembrane region" description="Helical" evidence="7">
    <location>
        <begin position="191"/>
        <end position="212"/>
    </location>
</feature>
<evidence type="ECO:0000256" key="3">
    <source>
        <dbReference type="ARBA" id="ARBA00022475"/>
    </source>
</evidence>
<feature type="transmembrane region" description="Helical" evidence="7">
    <location>
        <begin position="33"/>
        <end position="54"/>
    </location>
</feature>
<evidence type="ECO:0000313" key="10">
    <source>
        <dbReference type="Proteomes" id="UP000238196"/>
    </source>
</evidence>
<dbReference type="Pfam" id="PF07690">
    <property type="entry name" value="MFS_1"/>
    <property type="match status" value="1"/>
</dbReference>
<comment type="subcellular location">
    <subcellularLocation>
        <location evidence="1">Cell membrane</location>
        <topology evidence="1">Multi-pass membrane protein</topology>
    </subcellularLocation>
</comment>
<keyword evidence="5 7" id="KW-1133">Transmembrane helix</keyword>
<feature type="transmembrane region" description="Helical" evidence="7">
    <location>
        <begin position="416"/>
        <end position="439"/>
    </location>
</feature>
<keyword evidence="2" id="KW-0813">Transport</keyword>